<evidence type="ECO:0000256" key="6">
    <source>
        <dbReference type="ARBA" id="ARBA00022692"/>
    </source>
</evidence>
<feature type="transmembrane region" description="Helical" evidence="9">
    <location>
        <begin position="80"/>
        <end position="98"/>
    </location>
</feature>
<feature type="transmembrane region" description="Helical" evidence="9">
    <location>
        <begin position="145"/>
        <end position="165"/>
    </location>
</feature>
<evidence type="ECO:0000256" key="7">
    <source>
        <dbReference type="ARBA" id="ARBA00022989"/>
    </source>
</evidence>
<feature type="transmembrane region" description="Helical" evidence="9">
    <location>
        <begin position="385"/>
        <end position="407"/>
    </location>
</feature>
<evidence type="ECO:0000256" key="1">
    <source>
        <dbReference type="ARBA" id="ARBA00000215"/>
    </source>
</evidence>
<comment type="function">
    <text evidence="9">Plasma membrane transporter mediating the uptake by cells of the water soluble vitamin B2/riboflavin that plays a key role in biochemical oxidation-reduction reactions of the carbohydrate, lipid, and amino acid metabolism.</text>
</comment>
<comment type="caution">
    <text evidence="10">The sequence shown here is derived from an EMBL/GenBank/DDBJ whole genome shotgun (WGS) entry which is preliminary data.</text>
</comment>
<gene>
    <name evidence="10" type="ORF">SNE40_010937</name>
</gene>
<protein>
    <recommendedName>
        <fullName evidence="9">Riboflavin transporter</fullName>
    </recommendedName>
</protein>
<evidence type="ECO:0000256" key="3">
    <source>
        <dbReference type="ARBA" id="ARBA00006366"/>
    </source>
</evidence>
<evidence type="ECO:0000256" key="5">
    <source>
        <dbReference type="ARBA" id="ARBA00022475"/>
    </source>
</evidence>
<keyword evidence="5 9" id="KW-1003">Cell membrane</keyword>
<organism evidence="10 11">
    <name type="scientific">Patella caerulea</name>
    <name type="common">Rayed Mediterranean limpet</name>
    <dbReference type="NCBI Taxonomy" id="87958"/>
    <lineage>
        <taxon>Eukaryota</taxon>
        <taxon>Metazoa</taxon>
        <taxon>Spiralia</taxon>
        <taxon>Lophotrochozoa</taxon>
        <taxon>Mollusca</taxon>
        <taxon>Gastropoda</taxon>
        <taxon>Patellogastropoda</taxon>
        <taxon>Patelloidea</taxon>
        <taxon>Patellidae</taxon>
        <taxon>Patella</taxon>
    </lineage>
</organism>
<feature type="transmembrane region" description="Helical" evidence="9">
    <location>
        <begin position="44"/>
        <end position="68"/>
    </location>
</feature>
<evidence type="ECO:0000256" key="2">
    <source>
        <dbReference type="ARBA" id="ARBA00004651"/>
    </source>
</evidence>
<evidence type="ECO:0000313" key="11">
    <source>
        <dbReference type="Proteomes" id="UP001347796"/>
    </source>
</evidence>
<dbReference type="Pfam" id="PF06237">
    <property type="entry name" value="SLC52_ribofla_tr"/>
    <property type="match status" value="1"/>
</dbReference>
<feature type="transmembrane region" description="Helical" evidence="9">
    <location>
        <begin position="419"/>
        <end position="447"/>
    </location>
</feature>
<dbReference type="InterPro" id="IPR009357">
    <property type="entry name" value="Riboflavin_transptr"/>
</dbReference>
<feature type="transmembrane region" description="Helical" evidence="9">
    <location>
        <begin position="7"/>
        <end position="24"/>
    </location>
</feature>
<proteinExistence type="inferred from homology"/>
<dbReference type="AlphaFoldDB" id="A0AAN8JW04"/>
<keyword evidence="4 9" id="KW-0813">Transport</keyword>
<name>A0AAN8JW04_PATCE</name>
<keyword evidence="11" id="KW-1185">Reference proteome</keyword>
<keyword evidence="8 9" id="KW-0472">Membrane</keyword>
<accession>A0AAN8JW04</accession>
<dbReference type="GO" id="GO:0032217">
    <property type="term" value="F:riboflavin transmembrane transporter activity"/>
    <property type="evidence" value="ECO:0007669"/>
    <property type="project" value="UniProtKB-UniRule"/>
</dbReference>
<feature type="transmembrane region" description="Helical" evidence="9">
    <location>
        <begin position="110"/>
        <end position="133"/>
    </location>
</feature>
<dbReference type="EMBL" id="JAZGQO010000007">
    <property type="protein sequence ID" value="KAK6183459.1"/>
    <property type="molecule type" value="Genomic_DNA"/>
</dbReference>
<evidence type="ECO:0000256" key="4">
    <source>
        <dbReference type="ARBA" id="ARBA00022448"/>
    </source>
</evidence>
<feature type="transmembrane region" description="Helical" evidence="9">
    <location>
        <begin position="323"/>
        <end position="344"/>
    </location>
</feature>
<dbReference type="Proteomes" id="UP001347796">
    <property type="component" value="Unassembled WGS sequence"/>
</dbReference>
<evidence type="ECO:0000313" key="10">
    <source>
        <dbReference type="EMBL" id="KAK6183459.1"/>
    </source>
</evidence>
<reference evidence="10 11" key="1">
    <citation type="submission" date="2024-01" db="EMBL/GenBank/DDBJ databases">
        <title>The genome of the rayed Mediterranean limpet Patella caerulea (Linnaeus, 1758).</title>
        <authorList>
            <person name="Anh-Thu Weber A."/>
            <person name="Halstead-Nussloch G."/>
        </authorList>
    </citation>
    <scope>NUCLEOTIDE SEQUENCE [LARGE SCALE GENOMIC DNA]</scope>
    <source>
        <strain evidence="10">AATW-2023a</strain>
        <tissue evidence="10">Whole specimen</tissue>
    </source>
</reference>
<keyword evidence="7 9" id="KW-1133">Transmembrane helix</keyword>
<keyword evidence="6 9" id="KW-0812">Transmembrane</keyword>
<feature type="transmembrane region" description="Helical" evidence="9">
    <location>
        <begin position="289"/>
        <end position="311"/>
    </location>
</feature>
<evidence type="ECO:0000256" key="9">
    <source>
        <dbReference type="RuleBase" id="RU368035"/>
    </source>
</evidence>
<comment type="catalytic activity">
    <reaction evidence="1 9">
        <text>riboflavin(in) = riboflavin(out)</text>
        <dbReference type="Rhea" id="RHEA:35015"/>
        <dbReference type="ChEBI" id="CHEBI:57986"/>
    </reaction>
</comment>
<comment type="subcellular location">
    <subcellularLocation>
        <location evidence="2 9">Cell membrane</location>
        <topology evidence="2 9">Multi-pass membrane protein</topology>
    </subcellularLocation>
</comment>
<sequence>MFRDSRLIVHILVCLFGIASWIDINGLWVELPLMVTKLPEAWSLPSYMIVIIQVANIGPLLFVILSYMNKGKRLEVGTSILIISVGLVSCILLAIFWQETTIIAGKYHSTALLTLNFFLATVDCTSSLAFLAFMASLKAQYLSTYFIGEGLSGMIPSLAALGQGAGQINCINGSNINATMVNNTWFNATSYFTYPMYEEPKFSVQVFFFILSAMMLLSLTSFLVLKYHPSLKSEYTKNFTSLDKYTEKPVEVVTITKFETQNGEKKHKSVKQEMDRELKSTNAAPTTTTIVILLFTVAWINFFTSSFLLAIQTYSCLPYDIEVYHLTVTLTNIANPLACFAAMFYTIYSTVGIAIITCFGTALGSYIIVAAAMSPSPPLVHHASGGPIMVTTWVLCIFVLTYAKVGVANVLRLSGRKSLILCGAFTQIGSFIGAIVGYIVVNIYALFVDAPYC</sequence>
<dbReference type="PANTHER" id="PTHR12929:SF10">
    <property type="entry name" value="RIBOFLAVIN TRANSPORTER"/>
    <property type="match status" value="1"/>
</dbReference>
<dbReference type="PANTHER" id="PTHR12929">
    <property type="entry name" value="SOLUTE CARRIER FAMILY 52"/>
    <property type="match status" value="1"/>
</dbReference>
<comment type="similarity">
    <text evidence="3 9">Belongs to the riboflavin transporter family.</text>
</comment>
<dbReference type="GO" id="GO:0005886">
    <property type="term" value="C:plasma membrane"/>
    <property type="evidence" value="ECO:0007669"/>
    <property type="project" value="UniProtKB-SubCell"/>
</dbReference>
<evidence type="ECO:0000256" key="8">
    <source>
        <dbReference type="ARBA" id="ARBA00023136"/>
    </source>
</evidence>
<feature type="transmembrane region" description="Helical" evidence="9">
    <location>
        <begin position="351"/>
        <end position="373"/>
    </location>
</feature>
<feature type="transmembrane region" description="Helical" evidence="9">
    <location>
        <begin position="202"/>
        <end position="225"/>
    </location>
</feature>